<keyword evidence="3" id="KW-1185">Reference proteome</keyword>
<organism evidence="2 3">
    <name type="scientific">Fibroporia radiculosa</name>
    <dbReference type="NCBI Taxonomy" id="599839"/>
    <lineage>
        <taxon>Eukaryota</taxon>
        <taxon>Fungi</taxon>
        <taxon>Dikarya</taxon>
        <taxon>Basidiomycota</taxon>
        <taxon>Agaricomycotina</taxon>
        <taxon>Agaricomycetes</taxon>
        <taxon>Polyporales</taxon>
        <taxon>Fibroporiaceae</taxon>
        <taxon>Fibroporia</taxon>
    </lineage>
</organism>
<feature type="region of interest" description="Disordered" evidence="1">
    <location>
        <begin position="112"/>
        <end position="134"/>
    </location>
</feature>
<name>J4H133_9APHY</name>
<evidence type="ECO:0000313" key="3">
    <source>
        <dbReference type="Proteomes" id="UP000006352"/>
    </source>
</evidence>
<gene>
    <name evidence="2" type="ORF">FIBRA_01387</name>
</gene>
<dbReference type="HOGENOM" id="CLU_112126_0_0_1"/>
<dbReference type="GeneID" id="24094280"/>
<dbReference type="OrthoDB" id="2791511at2759"/>
<dbReference type="InParanoid" id="J4H133"/>
<sequence>MCEFLSLSVLQILSVLSFFTSILAVLHVGTGSLHRLSNKFDTESAPSQIHLNVGKQQPWHWSSLPASLSLASLLGDESKDQMLEKGSSNPLDLQQPPLSMAKIIMSRHVITPEAASSPSPRTGDDSVDVFVTTR</sequence>
<protein>
    <submittedName>
        <fullName evidence="2">Uncharacterized protein</fullName>
    </submittedName>
</protein>
<dbReference type="EMBL" id="HE796930">
    <property type="protein sequence ID" value="CCL99369.1"/>
    <property type="molecule type" value="Genomic_DNA"/>
</dbReference>
<dbReference type="AlphaFoldDB" id="J4H133"/>
<reference evidence="2 3" key="1">
    <citation type="journal article" date="2012" name="Appl. Environ. Microbiol.">
        <title>Short-read sequencing for genomic analysis of the brown rot fungus Fibroporia radiculosa.</title>
        <authorList>
            <person name="Tang J.D."/>
            <person name="Perkins A.D."/>
            <person name="Sonstegard T.S."/>
            <person name="Schroeder S.G."/>
            <person name="Burgess S.C."/>
            <person name="Diehl S.V."/>
        </authorList>
    </citation>
    <scope>NUCLEOTIDE SEQUENCE [LARGE SCALE GENOMIC DNA]</scope>
    <source>
        <strain evidence="2 3">TFFH 294</strain>
    </source>
</reference>
<dbReference type="RefSeq" id="XP_012178652.1">
    <property type="nucleotide sequence ID" value="XM_012323262.1"/>
</dbReference>
<dbReference type="Proteomes" id="UP000006352">
    <property type="component" value="Unassembled WGS sequence"/>
</dbReference>
<evidence type="ECO:0000313" key="2">
    <source>
        <dbReference type="EMBL" id="CCL99369.1"/>
    </source>
</evidence>
<proteinExistence type="predicted"/>
<evidence type="ECO:0000256" key="1">
    <source>
        <dbReference type="SAM" id="MobiDB-lite"/>
    </source>
</evidence>
<accession>J4H133</accession>